<dbReference type="GO" id="GO:0009295">
    <property type="term" value="C:nucleoid"/>
    <property type="evidence" value="ECO:0007669"/>
    <property type="project" value="UniProtKB-SubCell"/>
</dbReference>
<dbReference type="EMBL" id="FOIT01000002">
    <property type="protein sequence ID" value="SEV92495.1"/>
    <property type="molecule type" value="Genomic_DNA"/>
</dbReference>
<proteinExistence type="inferred from homology"/>
<organism evidence="6 7">
    <name type="scientific">Aliicoccus persicus</name>
    <dbReference type="NCBI Taxonomy" id="930138"/>
    <lineage>
        <taxon>Bacteria</taxon>
        <taxon>Bacillati</taxon>
        <taxon>Bacillota</taxon>
        <taxon>Bacilli</taxon>
        <taxon>Bacillales</taxon>
        <taxon>Staphylococcaceae</taxon>
        <taxon>Aliicoccus</taxon>
    </lineage>
</organism>
<dbReference type="InterPro" id="IPR003115">
    <property type="entry name" value="ParB_N"/>
</dbReference>
<dbReference type="InterPro" id="IPR004437">
    <property type="entry name" value="ParB/RepB/Spo0J"/>
</dbReference>
<dbReference type="RefSeq" id="WP_091474144.1">
    <property type="nucleotide sequence ID" value="NZ_FOIT01000002.1"/>
</dbReference>
<dbReference type="Pfam" id="PF02195">
    <property type="entry name" value="ParB_N"/>
    <property type="match status" value="1"/>
</dbReference>
<dbReference type="AlphaFoldDB" id="A0A662Z2A7"/>
<dbReference type="OrthoDB" id="9802051at2"/>
<evidence type="ECO:0000313" key="7">
    <source>
        <dbReference type="Proteomes" id="UP000243605"/>
    </source>
</evidence>
<comment type="subcellular location">
    <subcellularLocation>
        <location evidence="1">Cytoplasm</location>
        <location evidence="1">Nucleoid</location>
    </subcellularLocation>
</comment>
<dbReference type="GO" id="GO:0045881">
    <property type="term" value="P:positive regulation of sporulation resulting in formation of a cellular spore"/>
    <property type="evidence" value="ECO:0007669"/>
    <property type="project" value="TreeGrafter"/>
</dbReference>
<dbReference type="PANTHER" id="PTHR33375">
    <property type="entry name" value="CHROMOSOME-PARTITIONING PROTEIN PARB-RELATED"/>
    <property type="match status" value="1"/>
</dbReference>
<keyword evidence="7" id="KW-1185">Reference proteome</keyword>
<name>A0A662Z2A7_9STAP</name>
<dbReference type="GO" id="GO:0003677">
    <property type="term" value="F:DNA binding"/>
    <property type="evidence" value="ECO:0007669"/>
    <property type="project" value="UniProtKB-KW"/>
</dbReference>
<dbReference type="CDD" id="cd16393">
    <property type="entry name" value="SPO0J_N"/>
    <property type="match status" value="1"/>
</dbReference>
<dbReference type="Pfam" id="PF17762">
    <property type="entry name" value="HTH_ParB"/>
    <property type="match status" value="1"/>
</dbReference>
<dbReference type="InterPro" id="IPR050336">
    <property type="entry name" value="Chromosome_partition/occlusion"/>
</dbReference>
<keyword evidence="3" id="KW-0159">Chromosome partition</keyword>
<evidence type="ECO:0000256" key="2">
    <source>
        <dbReference type="ARBA" id="ARBA00006295"/>
    </source>
</evidence>
<dbReference type="InterPro" id="IPR041468">
    <property type="entry name" value="HTH_ParB/Spo0J"/>
</dbReference>
<keyword evidence="4" id="KW-0238">DNA-binding</keyword>
<dbReference type="FunFam" id="1.10.10.2830:FF:000001">
    <property type="entry name" value="Chromosome partitioning protein ParB"/>
    <property type="match status" value="1"/>
</dbReference>
<dbReference type="SMART" id="SM00470">
    <property type="entry name" value="ParB"/>
    <property type="match status" value="1"/>
</dbReference>
<reference evidence="6 7" key="1">
    <citation type="submission" date="2016-10" db="EMBL/GenBank/DDBJ databases">
        <authorList>
            <person name="Varghese N."/>
            <person name="Submissions S."/>
        </authorList>
    </citation>
    <scope>NUCLEOTIDE SEQUENCE [LARGE SCALE GENOMIC DNA]</scope>
    <source>
        <strain evidence="6 7">IBRC-M10081</strain>
    </source>
</reference>
<evidence type="ECO:0000256" key="4">
    <source>
        <dbReference type="ARBA" id="ARBA00023125"/>
    </source>
</evidence>
<dbReference type="GO" id="GO:0005694">
    <property type="term" value="C:chromosome"/>
    <property type="evidence" value="ECO:0007669"/>
    <property type="project" value="TreeGrafter"/>
</dbReference>
<dbReference type="FunFam" id="3.90.1530.30:FF:000001">
    <property type="entry name" value="Chromosome partitioning protein ParB"/>
    <property type="match status" value="1"/>
</dbReference>
<dbReference type="PANTHER" id="PTHR33375:SF1">
    <property type="entry name" value="CHROMOSOME-PARTITIONING PROTEIN PARB-RELATED"/>
    <property type="match status" value="1"/>
</dbReference>
<dbReference type="SUPFAM" id="SSF109709">
    <property type="entry name" value="KorB DNA-binding domain-like"/>
    <property type="match status" value="1"/>
</dbReference>
<evidence type="ECO:0000256" key="1">
    <source>
        <dbReference type="ARBA" id="ARBA00004453"/>
    </source>
</evidence>
<comment type="similarity">
    <text evidence="2">Belongs to the ParB family.</text>
</comment>
<dbReference type="Proteomes" id="UP000243605">
    <property type="component" value="Unassembled WGS sequence"/>
</dbReference>
<feature type="domain" description="ParB-like N-terminal" evidence="5">
    <location>
        <begin position="12"/>
        <end position="101"/>
    </location>
</feature>
<dbReference type="GO" id="GO:0007059">
    <property type="term" value="P:chromosome segregation"/>
    <property type="evidence" value="ECO:0007669"/>
    <property type="project" value="UniProtKB-KW"/>
</dbReference>
<evidence type="ECO:0000259" key="5">
    <source>
        <dbReference type="SMART" id="SM00470"/>
    </source>
</evidence>
<dbReference type="InterPro" id="IPR036086">
    <property type="entry name" value="ParB/Sulfiredoxin_sf"/>
</dbReference>
<gene>
    <name evidence="6" type="ORF">SAMN05192557_0802</name>
</gene>
<evidence type="ECO:0000256" key="3">
    <source>
        <dbReference type="ARBA" id="ARBA00022829"/>
    </source>
</evidence>
<accession>A0A662Z2A7</accession>
<dbReference type="Gene3D" id="1.10.10.2830">
    <property type="match status" value="1"/>
</dbReference>
<protein>
    <submittedName>
        <fullName evidence="6">Chromosome partitioning protein, ParB family</fullName>
    </submittedName>
</protein>
<sequence>MDQEVFDDNKIEHIPINEIRPNPYQPRKHFNEHALEDLAQSIVQHGVMQPIVVRKSIKGYTLVAGERRLKASRMAKKTTIPAIIKQITDEEMMVLSIIENLQRENLTAIEEAESYQQLMTHLELTQVEVAEKLGKSRPYVANMLRLLALPSRIQKLITSGKLSSAHGRTLLPLKEEDVMMTVAQKSMRENWSVRTLEKYVNDFVFRAPRKESVTQKPKLIRQYEAQLKDLYGATVDIAVVKKTGRITFEFTSEEEFKRLIDELSNKE</sequence>
<dbReference type="SUPFAM" id="SSF110849">
    <property type="entry name" value="ParB/Sulfiredoxin"/>
    <property type="match status" value="1"/>
</dbReference>
<dbReference type="NCBIfam" id="TIGR00180">
    <property type="entry name" value="parB_part"/>
    <property type="match status" value="1"/>
</dbReference>
<dbReference type="Gene3D" id="3.90.1530.30">
    <property type="match status" value="1"/>
</dbReference>
<evidence type="ECO:0000313" key="6">
    <source>
        <dbReference type="EMBL" id="SEV92495.1"/>
    </source>
</evidence>